<gene>
    <name evidence="3" type="ORF">THAOC_22009</name>
</gene>
<dbReference type="Proteomes" id="UP000266841">
    <property type="component" value="Unassembled WGS sequence"/>
</dbReference>
<dbReference type="InterPro" id="IPR002921">
    <property type="entry name" value="Fungal_lipase-type"/>
</dbReference>
<sequence>MNSELIGRLLFLISLAYASLSTVSSSPASAASASSVSADIKEALGSSDQYFPRSDLVLDMAQLSHSIYKLKRGRHSCHRVDEEELLKLNGTECLHYSHDFELGTQVLIVRSRTYNYVAVAFSGTDDWRTSISDGKILTDKFSTYNLNNGTEDTVFKHQVPEGVRVHRGFNQAVFDSNHYQSIMGCIHIARSGGYCDGRSGSQLAEPLQLLTTGHSLGAADSMLLGAALHLTYPQETIRSINFGCPKVGNMEWSLWINSLQPDKAGPNKGSLEVFRFVNKIDIVARLPELLFYHAGHTIQMSVGGPVRAYFDHIGNSDLGYAPVPMGWEEAPYVLLPIAIENHMCSKYVEWLQEFRPSSNGTSTTTPMIGHYVDKFERIEDLESDQETTSLS</sequence>
<dbReference type="PANTHER" id="PTHR45856:SF11">
    <property type="entry name" value="FUNGAL LIPASE-LIKE DOMAIN-CONTAINING PROTEIN"/>
    <property type="match status" value="1"/>
</dbReference>
<organism evidence="3 4">
    <name type="scientific">Thalassiosira oceanica</name>
    <name type="common">Marine diatom</name>
    <dbReference type="NCBI Taxonomy" id="159749"/>
    <lineage>
        <taxon>Eukaryota</taxon>
        <taxon>Sar</taxon>
        <taxon>Stramenopiles</taxon>
        <taxon>Ochrophyta</taxon>
        <taxon>Bacillariophyta</taxon>
        <taxon>Coscinodiscophyceae</taxon>
        <taxon>Thalassiosirophycidae</taxon>
        <taxon>Thalassiosirales</taxon>
        <taxon>Thalassiosiraceae</taxon>
        <taxon>Thalassiosira</taxon>
    </lineage>
</organism>
<accession>K0RY14</accession>
<dbReference type="Pfam" id="PF01764">
    <property type="entry name" value="Lipase_3"/>
    <property type="match status" value="1"/>
</dbReference>
<dbReference type="GO" id="GO:0006629">
    <property type="term" value="P:lipid metabolic process"/>
    <property type="evidence" value="ECO:0007669"/>
    <property type="project" value="InterPro"/>
</dbReference>
<feature type="domain" description="Fungal lipase-type" evidence="2">
    <location>
        <begin position="147"/>
        <end position="288"/>
    </location>
</feature>
<keyword evidence="1" id="KW-0732">Signal</keyword>
<feature type="signal peptide" evidence="1">
    <location>
        <begin position="1"/>
        <end position="18"/>
    </location>
</feature>
<evidence type="ECO:0000313" key="4">
    <source>
        <dbReference type="Proteomes" id="UP000266841"/>
    </source>
</evidence>
<dbReference type="EMBL" id="AGNL01026724">
    <property type="protein sequence ID" value="EJK57910.1"/>
    <property type="molecule type" value="Genomic_DNA"/>
</dbReference>
<dbReference type="AlphaFoldDB" id="K0RY14"/>
<feature type="chain" id="PRO_5003839543" description="Fungal lipase-type domain-containing protein" evidence="1">
    <location>
        <begin position="19"/>
        <end position="391"/>
    </location>
</feature>
<dbReference type="OMA" id="CIHIARS"/>
<dbReference type="Gene3D" id="3.40.50.1820">
    <property type="entry name" value="alpha/beta hydrolase"/>
    <property type="match status" value="1"/>
</dbReference>
<protein>
    <recommendedName>
        <fullName evidence="2">Fungal lipase-type domain-containing protein</fullName>
    </recommendedName>
</protein>
<dbReference type="InterPro" id="IPR051218">
    <property type="entry name" value="Sec_MonoDiacylglyc_Lipase"/>
</dbReference>
<dbReference type="CDD" id="cd00519">
    <property type="entry name" value="Lipase_3"/>
    <property type="match status" value="1"/>
</dbReference>
<comment type="caution">
    <text evidence="3">The sequence shown here is derived from an EMBL/GenBank/DDBJ whole genome shotgun (WGS) entry which is preliminary data.</text>
</comment>
<dbReference type="PANTHER" id="PTHR45856">
    <property type="entry name" value="ALPHA/BETA-HYDROLASES SUPERFAMILY PROTEIN"/>
    <property type="match status" value="1"/>
</dbReference>
<keyword evidence="4" id="KW-1185">Reference proteome</keyword>
<evidence type="ECO:0000313" key="3">
    <source>
        <dbReference type="EMBL" id="EJK57910.1"/>
    </source>
</evidence>
<reference evidence="3 4" key="1">
    <citation type="journal article" date="2012" name="Genome Biol.">
        <title>Genome and low-iron response of an oceanic diatom adapted to chronic iron limitation.</title>
        <authorList>
            <person name="Lommer M."/>
            <person name="Specht M."/>
            <person name="Roy A.S."/>
            <person name="Kraemer L."/>
            <person name="Andreson R."/>
            <person name="Gutowska M.A."/>
            <person name="Wolf J."/>
            <person name="Bergner S.V."/>
            <person name="Schilhabel M.B."/>
            <person name="Klostermeier U.C."/>
            <person name="Beiko R.G."/>
            <person name="Rosenstiel P."/>
            <person name="Hippler M."/>
            <person name="Laroche J."/>
        </authorList>
    </citation>
    <scope>NUCLEOTIDE SEQUENCE [LARGE SCALE GENOMIC DNA]</scope>
    <source>
        <strain evidence="3 4">CCMP1005</strain>
    </source>
</reference>
<evidence type="ECO:0000259" key="2">
    <source>
        <dbReference type="Pfam" id="PF01764"/>
    </source>
</evidence>
<proteinExistence type="predicted"/>
<dbReference type="eggNOG" id="ENOG502SQJP">
    <property type="taxonomic scope" value="Eukaryota"/>
</dbReference>
<dbReference type="OrthoDB" id="426718at2759"/>
<dbReference type="SUPFAM" id="SSF53474">
    <property type="entry name" value="alpha/beta-Hydrolases"/>
    <property type="match status" value="1"/>
</dbReference>
<evidence type="ECO:0000256" key="1">
    <source>
        <dbReference type="SAM" id="SignalP"/>
    </source>
</evidence>
<dbReference type="InterPro" id="IPR029058">
    <property type="entry name" value="AB_hydrolase_fold"/>
</dbReference>
<name>K0RY14_THAOC</name>